<dbReference type="STRING" id="254877.A0A1V6T990"/>
<dbReference type="PANTHER" id="PTHR47129:SF1">
    <property type="entry name" value="NMRA-LIKE DOMAIN-CONTAINING PROTEIN"/>
    <property type="match status" value="1"/>
</dbReference>
<evidence type="ECO:0000313" key="2">
    <source>
        <dbReference type="EMBL" id="OQE22706.1"/>
    </source>
</evidence>
<evidence type="ECO:0000313" key="3">
    <source>
        <dbReference type="Proteomes" id="UP000191342"/>
    </source>
</evidence>
<dbReference type="InterPro" id="IPR036291">
    <property type="entry name" value="NAD(P)-bd_dom_sf"/>
</dbReference>
<evidence type="ECO:0000259" key="1">
    <source>
        <dbReference type="Pfam" id="PF05368"/>
    </source>
</evidence>
<sequence>MLVDPLYFKVDKGLAKPTQFKAHICVSSMMRVGIFPASGALGTSTYTNLLSQVPNNQVTLINRYPEKVPEKYVENGVTVRQASYESSAEELEAVFAGVEVLFLISFPSSVHLYRTKVQTKALDAAQKAGVKHIFYSSLAFASINAESAKAEVMAAHLDSEAHLKELARINSGLSWTSIREGLYSESFPVYAGLQDFKNPPSTIRIPQEGNGFGVSWARQGELAEASARLIASYATSPSAFKYTNKIVTLSGPKSWTWAETVEVLSRATGKDIDIQTVSLEEYKNLPQIKSYFGTEQINTLDTAWEAIRAGEAAGVTTSLGEILGRDPEPFEKTIEEFAKKQRSEE</sequence>
<dbReference type="InterPro" id="IPR008030">
    <property type="entry name" value="NmrA-like"/>
</dbReference>
<organism evidence="2 3">
    <name type="scientific">Penicillium flavigenum</name>
    <dbReference type="NCBI Taxonomy" id="254877"/>
    <lineage>
        <taxon>Eukaryota</taxon>
        <taxon>Fungi</taxon>
        <taxon>Dikarya</taxon>
        <taxon>Ascomycota</taxon>
        <taxon>Pezizomycotina</taxon>
        <taxon>Eurotiomycetes</taxon>
        <taxon>Eurotiomycetidae</taxon>
        <taxon>Eurotiales</taxon>
        <taxon>Aspergillaceae</taxon>
        <taxon>Penicillium</taxon>
    </lineage>
</organism>
<dbReference type="Gene3D" id="3.40.50.720">
    <property type="entry name" value="NAD(P)-binding Rossmann-like Domain"/>
    <property type="match status" value="1"/>
</dbReference>
<dbReference type="OrthoDB" id="419598at2759"/>
<dbReference type="AlphaFoldDB" id="A0A1V6T990"/>
<dbReference type="Proteomes" id="UP000191342">
    <property type="component" value="Unassembled WGS sequence"/>
</dbReference>
<reference evidence="3" key="1">
    <citation type="journal article" date="2017" name="Nat. Microbiol.">
        <title>Global analysis of biosynthetic gene clusters reveals vast potential of secondary metabolite production in Penicillium species.</title>
        <authorList>
            <person name="Nielsen J.C."/>
            <person name="Grijseels S."/>
            <person name="Prigent S."/>
            <person name="Ji B."/>
            <person name="Dainat J."/>
            <person name="Nielsen K.F."/>
            <person name="Frisvad J.C."/>
            <person name="Workman M."/>
            <person name="Nielsen J."/>
        </authorList>
    </citation>
    <scope>NUCLEOTIDE SEQUENCE [LARGE SCALE GENOMIC DNA]</scope>
    <source>
        <strain evidence="3">IBT 14082</strain>
    </source>
</reference>
<dbReference type="SUPFAM" id="SSF51735">
    <property type="entry name" value="NAD(P)-binding Rossmann-fold domains"/>
    <property type="match status" value="1"/>
</dbReference>
<dbReference type="PANTHER" id="PTHR47129">
    <property type="entry name" value="QUINONE OXIDOREDUCTASE 2"/>
    <property type="match status" value="1"/>
</dbReference>
<protein>
    <recommendedName>
        <fullName evidence="1">NmrA-like domain-containing protein</fullName>
    </recommendedName>
</protein>
<dbReference type="InterPro" id="IPR052718">
    <property type="entry name" value="NmrA-type_oxidoreductase"/>
</dbReference>
<feature type="domain" description="NmrA-like" evidence="1">
    <location>
        <begin position="31"/>
        <end position="287"/>
    </location>
</feature>
<dbReference type="EMBL" id="MLQL01000012">
    <property type="protein sequence ID" value="OQE22706.1"/>
    <property type="molecule type" value="Genomic_DNA"/>
</dbReference>
<dbReference type="Gene3D" id="3.90.25.10">
    <property type="entry name" value="UDP-galactose 4-epimerase, domain 1"/>
    <property type="match status" value="1"/>
</dbReference>
<proteinExistence type="predicted"/>
<name>A0A1V6T990_9EURO</name>
<gene>
    <name evidence="2" type="ORF">PENFLA_c012G00966</name>
</gene>
<dbReference type="Pfam" id="PF05368">
    <property type="entry name" value="NmrA"/>
    <property type="match status" value="1"/>
</dbReference>
<accession>A0A1V6T990</accession>
<comment type="caution">
    <text evidence="2">The sequence shown here is derived from an EMBL/GenBank/DDBJ whole genome shotgun (WGS) entry which is preliminary data.</text>
</comment>
<keyword evidence="3" id="KW-1185">Reference proteome</keyword>